<dbReference type="EMBL" id="JBBNAF010000007">
    <property type="protein sequence ID" value="KAK9127788.1"/>
    <property type="molecule type" value="Genomic_DNA"/>
</dbReference>
<evidence type="ECO:0000256" key="1">
    <source>
        <dbReference type="SAM" id="MobiDB-lite"/>
    </source>
</evidence>
<dbReference type="AlphaFoldDB" id="A0AAP0J7L7"/>
<evidence type="ECO:0000313" key="3">
    <source>
        <dbReference type="Proteomes" id="UP001420932"/>
    </source>
</evidence>
<gene>
    <name evidence="2" type="ORF">Syun_016585</name>
</gene>
<evidence type="ECO:0000313" key="2">
    <source>
        <dbReference type="EMBL" id="KAK9127788.1"/>
    </source>
</evidence>
<sequence>MAAQTSSATAAVDQRDVEELTSSGVAPPRRTTQWERRVRRGGSGDSGKVWWLGVLTHKKNEVKGRYNKIYYLRALEEMCFAWICRKSVDHC</sequence>
<feature type="region of interest" description="Disordered" evidence="1">
    <location>
        <begin position="1"/>
        <end position="44"/>
    </location>
</feature>
<protein>
    <submittedName>
        <fullName evidence="2">Uncharacterized protein</fullName>
    </submittedName>
</protein>
<accession>A0AAP0J7L7</accession>
<keyword evidence="3" id="KW-1185">Reference proteome</keyword>
<reference evidence="2 3" key="1">
    <citation type="submission" date="2024-01" db="EMBL/GenBank/DDBJ databases">
        <title>Genome assemblies of Stephania.</title>
        <authorList>
            <person name="Yang L."/>
        </authorList>
    </citation>
    <scope>NUCLEOTIDE SEQUENCE [LARGE SCALE GENOMIC DNA]</scope>
    <source>
        <strain evidence="2">YNDBR</strain>
        <tissue evidence="2">Leaf</tissue>
    </source>
</reference>
<organism evidence="2 3">
    <name type="scientific">Stephania yunnanensis</name>
    <dbReference type="NCBI Taxonomy" id="152371"/>
    <lineage>
        <taxon>Eukaryota</taxon>
        <taxon>Viridiplantae</taxon>
        <taxon>Streptophyta</taxon>
        <taxon>Embryophyta</taxon>
        <taxon>Tracheophyta</taxon>
        <taxon>Spermatophyta</taxon>
        <taxon>Magnoliopsida</taxon>
        <taxon>Ranunculales</taxon>
        <taxon>Menispermaceae</taxon>
        <taxon>Menispermoideae</taxon>
        <taxon>Cissampelideae</taxon>
        <taxon>Stephania</taxon>
    </lineage>
</organism>
<name>A0AAP0J7L7_9MAGN</name>
<comment type="caution">
    <text evidence="2">The sequence shown here is derived from an EMBL/GenBank/DDBJ whole genome shotgun (WGS) entry which is preliminary data.</text>
</comment>
<dbReference type="Proteomes" id="UP001420932">
    <property type="component" value="Unassembled WGS sequence"/>
</dbReference>
<proteinExistence type="predicted"/>